<protein>
    <submittedName>
        <fullName evidence="10">MFS transporter</fullName>
    </submittedName>
</protein>
<evidence type="ECO:0000256" key="7">
    <source>
        <dbReference type="SAM" id="MobiDB-lite"/>
    </source>
</evidence>
<dbReference type="Gene3D" id="1.20.1250.20">
    <property type="entry name" value="MFS general substrate transporter like domains"/>
    <property type="match status" value="1"/>
</dbReference>
<feature type="transmembrane region" description="Helical" evidence="8">
    <location>
        <begin position="244"/>
        <end position="269"/>
    </location>
</feature>
<feature type="transmembrane region" description="Helical" evidence="8">
    <location>
        <begin position="198"/>
        <end position="216"/>
    </location>
</feature>
<dbReference type="PROSITE" id="PS50850">
    <property type="entry name" value="MFS"/>
    <property type="match status" value="1"/>
</dbReference>
<feature type="transmembrane region" description="Helical" evidence="8">
    <location>
        <begin position="111"/>
        <end position="129"/>
    </location>
</feature>
<dbReference type="PANTHER" id="PTHR23517:SF3">
    <property type="entry name" value="INTEGRAL MEMBRANE TRANSPORT PROTEIN"/>
    <property type="match status" value="1"/>
</dbReference>
<dbReference type="PANTHER" id="PTHR23517">
    <property type="entry name" value="RESISTANCE PROTEIN MDTM, PUTATIVE-RELATED-RELATED"/>
    <property type="match status" value="1"/>
</dbReference>
<reference evidence="10 11" key="1">
    <citation type="submission" date="2019-01" db="EMBL/GenBank/DDBJ databases">
        <title>Novel species of Nocardioides.</title>
        <authorList>
            <person name="Liu Q."/>
            <person name="Xin Y.-H."/>
        </authorList>
    </citation>
    <scope>NUCLEOTIDE SEQUENCE [LARGE SCALE GENOMIC DNA]</scope>
    <source>
        <strain evidence="10 11">HLT3-15</strain>
    </source>
</reference>
<evidence type="ECO:0000259" key="9">
    <source>
        <dbReference type="PROSITE" id="PS50850"/>
    </source>
</evidence>
<dbReference type="SUPFAM" id="SSF103473">
    <property type="entry name" value="MFS general substrate transporter"/>
    <property type="match status" value="1"/>
</dbReference>
<dbReference type="Pfam" id="PF07690">
    <property type="entry name" value="MFS_1"/>
    <property type="match status" value="1"/>
</dbReference>
<feature type="domain" description="Major facilitator superfamily (MFS) profile" evidence="9">
    <location>
        <begin position="44"/>
        <end position="428"/>
    </location>
</feature>
<dbReference type="GO" id="GO:0022857">
    <property type="term" value="F:transmembrane transporter activity"/>
    <property type="evidence" value="ECO:0007669"/>
    <property type="project" value="InterPro"/>
</dbReference>
<evidence type="ECO:0000256" key="1">
    <source>
        <dbReference type="ARBA" id="ARBA00004651"/>
    </source>
</evidence>
<feature type="transmembrane region" description="Helical" evidence="8">
    <location>
        <begin position="311"/>
        <end position="329"/>
    </location>
</feature>
<evidence type="ECO:0000256" key="2">
    <source>
        <dbReference type="ARBA" id="ARBA00022448"/>
    </source>
</evidence>
<dbReference type="InterPro" id="IPR036259">
    <property type="entry name" value="MFS_trans_sf"/>
</dbReference>
<feature type="compositionally biased region" description="Low complexity" evidence="7">
    <location>
        <begin position="7"/>
        <end position="19"/>
    </location>
</feature>
<keyword evidence="6 8" id="KW-0472">Membrane</keyword>
<keyword evidence="5 8" id="KW-1133">Transmembrane helix</keyword>
<feature type="region of interest" description="Disordered" evidence="7">
    <location>
        <begin position="1"/>
        <end position="35"/>
    </location>
</feature>
<gene>
    <name evidence="10" type="ORF">EUA06_19805</name>
</gene>
<proteinExistence type="predicted"/>
<keyword evidence="11" id="KW-1185">Reference proteome</keyword>
<feature type="compositionally biased region" description="Polar residues" evidence="7">
    <location>
        <begin position="23"/>
        <end position="32"/>
    </location>
</feature>
<evidence type="ECO:0000256" key="4">
    <source>
        <dbReference type="ARBA" id="ARBA00022692"/>
    </source>
</evidence>
<organism evidence="10 11">
    <name type="scientific">Nocardioides glacieisoli</name>
    <dbReference type="NCBI Taxonomy" id="1168730"/>
    <lineage>
        <taxon>Bacteria</taxon>
        <taxon>Bacillati</taxon>
        <taxon>Actinomycetota</taxon>
        <taxon>Actinomycetes</taxon>
        <taxon>Propionibacteriales</taxon>
        <taxon>Nocardioidaceae</taxon>
        <taxon>Nocardioides</taxon>
    </lineage>
</organism>
<name>A0A4Q2RM99_9ACTN</name>
<evidence type="ECO:0000256" key="8">
    <source>
        <dbReference type="SAM" id="Phobius"/>
    </source>
</evidence>
<keyword evidence="3" id="KW-1003">Cell membrane</keyword>
<dbReference type="EMBL" id="SDWS01000011">
    <property type="protein sequence ID" value="RYB88739.1"/>
    <property type="molecule type" value="Genomic_DNA"/>
</dbReference>
<sequence length="441" mass="46344">MRPAHVSPPSLTRSTLTSRETGKSMSSPQAQAPLTRRGIPLERDLRVLALGSFANRFGAGAVMTTSALYFTRQVGFSAAEVALALSAAAIVGIVVQVPAGHLGDTRGPRRVLTICMVGAALASALPVLARTPWQLALLLGLLSLFERSAGSVQQGVIAQLATGGRGVLFKAYLRAVTNTAIGLGSVFGGAALVIDESWAYISVFLLNAVFTGFAAWNSTRLPDLPAYVRIEGEPRLAVLRDWPYVVIVTITGLFSIHFFVMELGLALYISQRTAAPPVMVAVLLIINTACVAFFQVRLSRRADSVEAGARALVRGAVWIAAGFAIVSLADRGDATFAIAVLVVGSLVHVVGEMIGSGGQWGLQMGLAPHERQGQYQGFAGLGFSVIAVVGPPIVTLLCVEMGETGWLILAAMMLVIAAVSVPASRWALASRERYGVVTHSG</sequence>
<feature type="transmembrane region" description="Helical" evidence="8">
    <location>
        <begin position="335"/>
        <end position="354"/>
    </location>
</feature>
<feature type="transmembrane region" description="Helical" evidence="8">
    <location>
        <begin position="406"/>
        <end position="428"/>
    </location>
</feature>
<evidence type="ECO:0000256" key="5">
    <source>
        <dbReference type="ARBA" id="ARBA00022989"/>
    </source>
</evidence>
<dbReference type="AlphaFoldDB" id="A0A4Q2RM99"/>
<feature type="transmembrane region" description="Helical" evidence="8">
    <location>
        <begin position="275"/>
        <end position="299"/>
    </location>
</feature>
<feature type="transmembrane region" description="Helical" evidence="8">
    <location>
        <begin position="375"/>
        <end position="394"/>
    </location>
</feature>
<accession>A0A4Q2RM99</accession>
<dbReference type="OrthoDB" id="3865324at2"/>
<evidence type="ECO:0000256" key="3">
    <source>
        <dbReference type="ARBA" id="ARBA00022475"/>
    </source>
</evidence>
<evidence type="ECO:0000313" key="10">
    <source>
        <dbReference type="EMBL" id="RYB88739.1"/>
    </source>
</evidence>
<dbReference type="Proteomes" id="UP000291838">
    <property type="component" value="Unassembled WGS sequence"/>
</dbReference>
<dbReference type="GO" id="GO:0005886">
    <property type="term" value="C:plasma membrane"/>
    <property type="evidence" value="ECO:0007669"/>
    <property type="project" value="UniProtKB-SubCell"/>
</dbReference>
<feature type="transmembrane region" description="Helical" evidence="8">
    <location>
        <begin position="172"/>
        <end position="192"/>
    </location>
</feature>
<dbReference type="InterPro" id="IPR020846">
    <property type="entry name" value="MFS_dom"/>
</dbReference>
<dbReference type="InterPro" id="IPR050171">
    <property type="entry name" value="MFS_Transporters"/>
</dbReference>
<comment type="caution">
    <text evidence="10">The sequence shown here is derived from an EMBL/GenBank/DDBJ whole genome shotgun (WGS) entry which is preliminary data.</text>
</comment>
<keyword evidence="4 8" id="KW-0812">Transmembrane</keyword>
<evidence type="ECO:0000313" key="11">
    <source>
        <dbReference type="Proteomes" id="UP000291838"/>
    </source>
</evidence>
<comment type="subcellular location">
    <subcellularLocation>
        <location evidence="1">Cell membrane</location>
        <topology evidence="1">Multi-pass membrane protein</topology>
    </subcellularLocation>
</comment>
<keyword evidence="2" id="KW-0813">Transport</keyword>
<feature type="transmembrane region" description="Helical" evidence="8">
    <location>
        <begin position="76"/>
        <end position="99"/>
    </location>
</feature>
<dbReference type="InterPro" id="IPR011701">
    <property type="entry name" value="MFS"/>
</dbReference>
<evidence type="ECO:0000256" key="6">
    <source>
        <dbReference type="ARBA" id="ARBA00023136"/>
    </source>
</evidence>